<keyword evidence="3" id="KW-1185">Reference proteome</keyword>
<gene>
    <name evidence="2" type="ORF">HAX54_021912</name>
</gene>
<feature type="transmembrane region" description="Helical" evidence="1">
    <location>
        <begin position="7"/>
        <end position="26"/>
    </location>
</feature>
<organism evidence="2 3">
    <name type="scientific">Datura stramonium</name>
    <name type="common">Jimsonweed</name>
    <name type="synonym">Common thornapple</name>
    <dbReference type="NCBI Taxonomy" id="4076"/>
    <lineage>
        <taxon>Eukaryota</taxon>
        <taxon>Viridiplantae</taxon>
        <taxon>Streptophyta</taxon>
        <taxon>Embryophyta</taxon>
        <taxon>Tracheophyta</taxon>
        <taxon>Spermatophyta</taxon>
        <taxon>Magnoliopsida</taxon>
        <taxon>eudicotyledons</taxon>
        <taxon>Gunneridae</taxon>
        <taxon>Pentapetalae</taxon>
        <taxon>asterids</taxon>
        <taxon>lamiids</taxon>
        <taxon>Solanales</taxon>
        <taxon>Solanaceae</taxon>
        <taxon>Solanoideae</taxon>
        <taxon>Datureae</taxon>
        <taxon>Datura</taxon>
    </lineage>
</organism>
<reference evidence="2 3" key="1">
    <citation type="journal article" date="2021" name="BMC Genomics">
        <title>Datura genome reveals duplications of psychoactive alkaloid biosynthetic genes and high mutation rate following tissue culture.</title>
        <authorList>
            <person name="Rajewski A."/>
            <person name="Carter-House D."/>
            <person name="Stajich J."/>
            <person name="Litt A."/>
        </authorList>
    </citation>
    <scope>NUCLEOTIDE SEQUENCE [LARGE SCALE GENOMIC DNA]</scope>
    <source>
        <strain evidence="2">AR-01</strain>
    </source>
</reference>
<evidence type="ECO:0000313" key="3">
    <source>
        <dbReference type="Proteomes" id="UP000823775"/>
    </source>
</evidence>
<keyword evidence="1" id="KW-0472">Membrane</keyword>
<accession>A0ABS8UTL2</accession>
<dbReference type="Proteomes" id="UP000823775">
    <property type="component" value="Unassembled WGS sequence"/>
</dbReference>
<protein>
    <submittedName>
        <fullName evidence="2">Uncharacterized protein</fullName>
    </submittedName>
</protein>
<name>A0ABS8UTL2_DATST</name>
<sequence>MEFVRHLLMAIIAVMKRVVLAGFGVWSRGVGLGFPVVVARCWFVFCSVVFPVRRGRGRERRGCDGGGGYGVFRVVGRGGSTRNMREGESGVMREAAGSGCSPATVAVGENNDEEKEGVAAAVGRLVRGRGNEECLCGFPAGGGVVRVRGRRRRRG</sequence>
<dbReference type="EMBL" id="JACEIK010002630">
    <property type="protein sequence ID" value="MCD9638141.1"/>
    <property type="molecule type" value="Genomic_DNA"/>
</dbReference>
<comment type="caution">
    <text evidence="2">The sequence shown here is derived from an EMBL/GenBank/DDBJ whole genome shotgun (WGS) entry which is preliminary data.</text>
</comment>
<evidence type="ECO:0000313" key="2">
    <source>
        <dbReference type="EMBL" id="MCD9638141.1"/>
    </source>
</evidence>
<proteinExistence type="predicted"/>
<evidence type="ECO:0000256" key="1">
    <source>
        <dbReference type="SAM" id="Phobius"/>
    </source>
</evidence>
<feature type="transmembrane region" description="Helical" evidence="1">
    <location>
        <begin position="32"/>
        <end position="52"/>
    </location>
</feature>
<keyword evidence="1" id="KW-0812">Transmembrane</keyword>
<keyword evidence="1" id="KW-1133">Transmembrane helix</keyword>